<dbReference type="RefSeq" id="WP_192866733.1">
    <property type="nucleotide sequence ID" value="NZ_CP021416.1"/>
</dbReference>
<proteinExistence type="predicted"/>
<evidence type="ECO:0000313" key="2">
    <source>
        <dbReference type="Proteomes" id="UP000196005"/>
    </source>
</evidence>
<dbReference type="KEGG" id="suls:Sdiek1_1798"/>
<sequence>MNVILIVEVEGLADKTTFEKHLKKEGFTPIPDEEFAYEGNTTTHMFSTRTFILEVVEKGLKKSGFESCRIIFQVGENPMEAYLFDHEKDTFEQVAV</sequence>
<accession>A0A1Y0HLG8</accession>
<dbReference type="EMBL" id="CP021416">
    <property type="protein sequence ID" value="ARU48957.1"/>
    <property type="molecule type" value="Genomic_DNA"/>
</dbReference>
<reference evidence="2" key="1">
    <citation type="submission" date="2017-05" db="EMBL/GenBank/DDBJ databases">
        <title>Dechlorination kinetics govern the competition between two new strains of the genus Sulfurospirillum.</title>
        <authorList>
            <person name="Buttet G.F."/>
            <person name="Murray A.M."/>
            <person name="Goris T."/>
            <person name="Burion M."/>
            <person name="Lin B."/>
            <person name="Rolle M."/>
            <person name="Maillard J."/>
        </authorList>
    </citation>
    <scope>NUCLEOTIDE SEQUENCE [LARGE SCALE GENOMIC DNA]</scope>
    <source>
        <strain evidence="2">SL2-1</strain>
    </source>
</reference>
<name>A0A1Y0HLG8_9BACT</name>
<protein>
    <submittedName>
        <fullName evidence="1">Uncharacterized protein</fullName>
    </submittedName>
</protein>
<dbReference type="Proteomes" id="UP000196005">
    <property type="component" value="Chromosome"/>
</dbReference>
<keyword evidence="2" id="KW-1185">Reference proteome</keyword>
<evidence type="ECO:0000313" key="1">
    <source>
        <dbReference type="EMBL" id="ARU48957.1"/>
    </source>
</evidence>
<organism evidence="1 2">
    <name type="scientific">Sulfurospirillum diekertiae</name>
    <dbReference type="NCBI Taxonomy" id="1854492"/>
    <lineage>
        <taxon>Bacteria</taxon>
        <taxon>Pseudomonadati</taxon>
        <taxon>Campylobacterota</taxon>
        <taxon>Epsilonproteobacteria</taxon>
        <taxon>Campylobacterales</taxon>
        <taxon>Sulfurospirillaceae</taxon>
        <taxon>Sulfurospirillum</taxon>
    </lineage>
</organism>
<gene>
    <name evidence="1" type="ORF">Sdiek1_1798</name>
</gene>
<dbReference type="AlphaFoldDB" id="A0A1Y0HLG8"/>